<comment type="caution">
    <text evidence="2">The sequence shown here is derived from an EMBL/GenBank/DDBJ whole genome shotgun (WGS) entry which is preliminary data.</text>
</comment>
<reference evidence="2 3" key="1">
    <citation type="submission" date="2022-06" db="EMBL/GenBank/DDBJ databases">
        <title>Roseomonas CN29.</title>
        <authorList>
            <person name="Cheng Y."/>
            <person name="He X."/>
        </authorList>
    </citation>
    <scope>NUCLEOTIDE SEQUENCE [LARGE SCALE GENOMIC DNA]</scope>
    <source>
        <strain evidence="2 3">CN29</strain>
    </source>
</reference>
<dbReference type="Pfam" id="PF13304">
    <property type="entry name" value="AAA_21"/>
    <property type="match status" value="2"/>
</dbReference>
<dbReference type="PANTHER" id="PTHR32182">
    <property type="entry name" value="DNA REPLICATION AND REPAIR PROTEIN RECF"/>
    <property type="match status" value="1"/>
</dbReference>
<dbReference type="PANTHER" id="PTHR32182:SF25">
    <property type="entry name" value="SLR1056 PROTEIN"/>
    <property type="match status" value="1"/>
</dbReference>
<dbReference type="Gene3D" id="3.40.50.300">
    <property type="entry name" value="P-loop containing nucleotide triphosphate hydrolases"/>
    <property type="match status" value="2"/>
</dbReference>
<feature type="domain" description="ATPase AAA-type core" evidence="1">
    <location>
        <begin position="256"/>
        <end position="348"/>
    </location>
</feature>
<gene>
    <name evidence="2" type="ORF">NRP21_24325</name>
</gene>
<organism evidence="2 3">
    <name type="scientific">Roseomonas populi</name>
    <dbReference type="NCBI Taxonomy" id="3121582"/>
    <lineage>
        <taxon>Bacteria</taxon>
        <taxon>Pseudomonadati</taxon>
        <taxon>Pseudomonadota</taxon>
        <taxon>Alphaproteobacteria</taxon>
        <taxon>Acetobacterales</taxon>
        <taxon>Roseomonadaceae</taxon>
        <taxon>Roseomonas</taxon>
    </lineage>
</organism>
<dbReference type="InterPro" id="IPR014555">
    <property type="entry name" value="RecF-like"/>
</dbReference>
<protein>
    <submittedName>
        <fullName evidence="2">AAA family ATPase</fullName>
    </submittedName>
</protein>
<dbReference type="InterPro" id="IPR003959">
    <property type="entry name" value="ATPase_AAA_core"/>
</dbReference>
<keyword evidence="3" id="KW-1185">Reference proteome</keyword>
<dbReference type="EMBL" id="JANJOU010000030">
    <property type="protein sequence ID" value="MCR0985184.1"/>
    <property type="molecule type" value="Genomic_DNA"/>
</dbReference>
<dbReference type="RefSeq" id="WP_257718836.1">
    <property type="nucleotide sequence ID" value="NZ_JANJOU010000030.1"/>
</dbReference>
<sequence length="383" mass="40822">MITTLAVSGYRSLRDLVVPLGSLTVVTGANGSGKTSLYRSLRLLAEAAQGRLVAALAGEGGLSSALWAGPEAFGRSVRAGIHPVQGTARKGPVSLRLGFSGDEYGYAIDLGLPVPPHPFPLDPAIKLEAMWTGDLPGRANIFAERRGPHVRLRRARDGAWRDAALDLSPFDSMVTHCADPTDGAELLAARERLRNWRFYDALRTDPDAPARRPQVMTYTPVLGGDGADLAAAIATIAAIGDAAALEAAVEHAFPSARLEAGPGERGGLLLHQHGLLRPLGPAELSDGTLRYLLLAAALLSPRLPELMVLNEPEASLHPSLMPPLARLLAEASRRCQVVVVSHNEVLIDALHGEGEVTAVRLHKELGETSAPDLDPPRWIWPKR</sequence>
<feature type="domain" description="ATPase AAA-type core" evidence="1">
    <location>
        <begin position="23"/>
        <end position="64"/>
    </location>
</feature>
<dbReference type="PIRSF" id="PIRSF029347">
    <property type="entry name" value="RecF"/>
    <property type="match status" value="1"/>
</dbReference>
<proteinExistence type="predicted"/>
<evidence type="ECO:0000313" key="2">
    <source>
        <dbReference type="EMBL" id="MCR0985184.1"/>
    </source>
</evidence>
<name>A0ABT1XB94_9PROT</name>
<accession>A0ABT1XB94</accession>
<evidence type="ECO:0000313" key="3">
    <source>
        <dbReference type="Proteomes" id="UP001524642"/>
    </source>
</evidence>
<dbReference type="SUPFAM" id="SSF52540">
    <property type="entry name" value="P-loop containing nucleoside triphosphate hydrolases"/>
    <property type="match status" value="1"/>
</dbReference>
<dbReference type="Proteomes" id="UP001524642">
    <property type="component" value="Unassembled WGS sequence"/>
</dbReference>
<dbReference type="InterPro" id="IPR027417">
    <property type="entry name" value="P-loop_NTPase"/>
</dbReference>
<evidence type="ECO:0000259" key="1">
    <source>
        <dbReference type="Pfam" id="PF13304"/>
    </source>
</evidence>